<dbReference type="InterPro" id="IPR008490">
    <property type="entry name" value="Transposase_InsH_N"/>
</dbReference>
<reference evidence="2 3" key="1">
    <citation type="submission" date="2017-08" db="EMBL/GenBank/DDBJ databases">
        <title>Mesorhizobium wenxinae sp. nov., a novel rhizobial species isolated from root nodules of chickpea (Cicer arietinum L.).</title>
        <authorList>
            <person name="Zhang J."/>
        </authorList>
    </citation>
    <scope>NUCLEOTIDE SEQUENCE [LARGE SCALE GENOMIC DNA]</scope>
    <source>
        <strain evidence="2 3">SDW018</strain>
    </source>
</reference>
<dbReference type="Proteomes" id="UP000216442">
    <property type="component" value="Unassembled WGS sequence"/>
</dbReference>
<proteinExistence type="predicted"/>
<dbReference type="EMBL" id="NPKJ01000019">
    <property type="protein sequence ID" value="PAQ11456.1"/>
    <property type="molecule type" value="Genomic_DNA"/>
</dbReference>
<name>A0A271LVD5_9HYPH</name>
<accession>A0A271LVD5</accession>
<feature type="domain" description="Transposase InsH N-terminal" evidence="1">
    <location>
        <begin position="6"/>
        <end position="56"/>
    </location>
</feature>
<dbReference type="Pfam" id="PF05598">
    <property type="entry name" value="DUF772"/>
    <property type="match status" value="1"/>
</dbReference>
<keyword evidence="3" id="KW-1185">Reference proteome</keyword>
<organism evidence="2 3">
    <name type="scientific">Mesorhizobium temperatum</name>
    <dbReference type="NCBI Taxonomy" id="241416"/>
    <lineage>
        <taxon>Bacteria</taxon>
        <taxon>Pseudomonadati</taxon>
        <taxon>Pseudomonadota</taxon>
        <taxon>Alphaproteobacteria</taxon>
        <taxon>Hyphomicrobiales</taxon>
        <taxon>Phyllobacteriaceae</taxon>
        <taxon>Mesorhizobium</taxon>
    </lineage>
</organism>
<gene>
    <name evidence="2" type="ORF">CIT26_05615</name>
</gene>
<evidence type="ECO:0000313" key="3">
    <source>
        <dbReference type="Proteomes" id="UP000216442"/>
    </source>
</evidence>
<evidence type="ECO:0000259" key="1">
    <source>
        <dbReference type="Pfam" id="PF05598"/>
    </source>
</evidence>
<comment type="caution">
    <text evidence="2">The sequence shown here is derived from an EMBL/GenBank/DDBJ whole genome shotgun (WGS) entry which is preliminary data.</text>
</comment>
<dbReference type="AlphaFoldDB" id="A0A271LVD5"/>
<sequence>MNLRLRLAQAIDWPVLEERFGAVHSDGPGMPPLPTRLMAGLAILKHTFNLSDEVLRKRDLRSIGGTYAGVPLSQVRHGMEVQWDDQ</sequence>
<protein>
    <recommendedName>
        <fullName evidence="1">Transposase InsH N-terminal domain-containing protein</fullName>
    </recommendedName>
</protein>
<evidence type="ECO:0000313" key="2">
    <source>
        <dbReference type="EMBL" id="PAQ11456.1"/>
    </source>
</evidence>